<dbReference type="EC" id="2.7.13.3" evidence="3"/>
<dbReference type="InterPro" id="IPR050351">
    <property type="entry name" value="BphY/WalK/GraS-like"/>
</dbReference>
<keyword evidence="7 11" id="KW-0418">Kinase</keyword>
<sequence>MVLILSILIALLIGFIFFQYKEKRNLTSNIAYAHQKLQMIVQENTIEKVLAHTEHQELMQLLNMINELLVEKQKVLVTHTRLEESMRKMLSNVSHDLKTPLTVILGYIEMLEIDHSLNEEERRQLLFKLHTKTNEVLKIIHTFFDLAKIEAGDQHYPLSKVNINEICRKNILTFYDMVTAMNMDIKIDIPEAPLYAFGNEEAIDRALNNLLSNALTYGAEGKIIGLALRNDEAYIYIDIWDKGKGIDEYHVDRVFERTYTMEDSRNKSFQGSGLGLTITKRLLEIMGGSIQLSSIPYEKTVFTATLKRITY</sequence>
<dbReference type="PROSITE" id="PS50109">
    <property type="entry name" value="HIS_KIN"/>
    <property type="match status" value="1"/>
</dbReference>
<dbReference type="SUPFAM" id="SSF47384">
    <property type="entry name" value="Homodimeric domain of signal transducing histidine kinase"/>
    <property type="match status" value="1"/>
</dbReference>
<dbReference type="RefSeq" id="WP_191697620.1">
    <property type="nucleotide sequence ID" value="NZ_JACSQO010000009.1"/>
</dbReference>
<evidence type="ECO:0000256" key="5">
    <source>
        <dbReference type="ARBA" id="ARBA00022679"/>
    </source>
</evidence>
<evidence type="ECO:0000256" key="4">
    <source>
        <dbReference type="ARBA" id="ARBA00022553"/>
    </source>
</evidence>
<dbReference type="InterPro" id="IPR003594">
    <property type="entry name" value="HATPase_dom"/>
</dbReference>
<dbReference type="SUPFAM" id="SSF55874">
    <property type="entry name" value="ATPase domain of HSP90 chaperone/DNA topoisomerase II/histidine kinase"/>
    <property type="match status" value="1"/>
</dbReference>
<dbReference type="CDD" id="cd00082">
    <property type="entry name" value="HisKA"/>
    <property type="match status" value="1"/>
</dbReference>
<keyword evidence="12" id="KW-1185">Reference proteome</keyword>
<dbReference type="Proteomes" id="UP000640786">
    <property type="component" value="Unassembled WGS sequence"/>
</dbReference>
<evidence type="ECO:0000313" key="12">
    <source>
        <dbReference type="Proteomes" id="UP000640786"/>
    </source>
</evidence>
<evidence type="ECO:0000313" key="11">
    <source>
        <dbReference type="EMBL" id="MBD7945608.1"/>
    </source>
</evidence>
<comment type="catalytic activity">
    <reaction evidence="1">
        <text>ATP + protein L-histidine = ADP + protein N-phospho-L-histidine.</text>
        <dbReference type="EC" id="2.7.13.3"/>
    </reaction>
</comment>
<evidence type="ECO:0000256" key="7">
    <source>
        <dbReference type="ARBA" id="ARBA00022777"/>
    </source>
</evidence>
<keyword evidence="4" id="KW-0597">Phosphoprotein</keyword>
<organism evidence="11 12">
    <name type="scientific">Psychrobacillus faecigallinarum</name>
    <dbReference type="NCBI Taxonomy" id="2762235"/>
    <lineage>
        <taxon>Bacteria</taxon>
        <taxon>Bacillati</taxon>
        <taxon>Bacillota</taxon>
        <taxon>Bacilli</taxon>
        <taxon>Bacillales</taxon>
        <taxon>Bacillaceae</taxon>
        <taxon>Psychrobacillus</taxon>
    </lineage>
</organism>
<keyword evidence="8" id="KW-0067">ATP-binding</keyword>
<dbReference type="EMBL" id="JACSQO010000009">
    <property type="protein sequence ID" value="MBD7945608.1"/>
    <property type="molecule type" value="Genomic_DNA"/>
</dbReference>
<evidence type="ECO:0000256" key="3">
    <source>
        <dbReference type="ARBA" id="ARBA00012438"/>
    </source>
</evidence>
<dbReference type="Pfam" id="PF02518">
    <property type="entry name" value="HATPase_c"/>
    <property type="match status" value="1"/>
</dbReference>
<dbReference type="InterPro" id="IPR003661">
    <property type="entry name" value="HisK_dim/P_dom"/>
</dbReference>
<evidence type="ECO:0000256" key="8">
    <source>
        <dbReference type="ARBA" id="ARBA00022840"/>
    </source>
</evidence>
<dbReference type="InterPro" id="IPR036097">
    <property type="entry name" value="HisK_dim/P_sf"/>
</dbReference>
<proteinExistence type="predicted"/>
<evidence type="ECO:0000256" key="9">
    <source>
        <dbReference type="ARBA" id="ARBA00023012"/>
    </source>
</evidence>
<evidence type="ECO:0000256" key="2">
    <source>
        <dbReference type="ARBA" id="ARBA00004370"/>
    </source>
</evidence>
<dbReference type="PANTHER" id="PTHR45453:SF1">
    <property type="entry name" value="PHOSPHATE REGULON SENSOR PROTEIN PHOR"/>
    <property type="match status" value="1"/>
</dbReference>
<keyword evidence="6" id="KW-0547">Nucleotide-binding</keyword>
<dbReference type="GO" id="GO:0016301">
    <property type="term" value="F:kinase activity"/>
    <property type="evidence" value="ECO:0007669"/>
    <property type="project" value="UniProtKB-KW"/>
</dbReference>
<accession>A0ABR8RCU8</accession>
<comment type="caution">
    <text evidence="11">The sequence shown here is derived from an EMBL/GenBank/DDBJ whole genome shotgun (WGS) entry which is preliminary data.</text>
</comment>
<evidence type="ECO:0000256" key="1">
    <source>
        <dbReference type="ARBA" id="ARBA00000085"/>
    </source>
</evidence>
<feature type="domain" description="Histidine kinase" evidence="10">
    <location>
        <begin position="92"/>
        <end position="310"/>
    </location>
</feature>
<dbReference type="Gene3D" id="3.30.565.10">
    <property type="entry name" value="Histidine kinase-like ATPase, C-terminal domain"/>
    <property type="match status" value="1"/>
</dbReference>
<dbReference type="InterPro" id="IPR008358">
    <property type="entry name" value="Sig_transdc_His_kin/Pase_MprB"/>
</dbReference>
<dbReference type="PANTHER" id="PTHR45453">
    <property type="entry name" value="PHOSPHATE REGULON SENSOR PROTEIN PHOR"/>
    <property type="match status" value="1"/>
</dbReference>
<evidence type="ECO:0000259" key="10">
    <source>
        <dbReference type="PROSITE" id="PS50109"/>
    </source>
</evidence>
<name>A0ABR8RCU8_9BACI</name>
<dbReference type="SMART" id="SM00388">
    <property type="entry name" value="HisKA"/>
    <property type="match status" value="1"/>
</dbReference>
<keyword evidence="9" id="KW-0902">Two-component regulatory system</keyword>
<comment type="subcellular location">
    <subcellularLocation>
        <location evidence="2">Membrane</location>
    </subcellularLocation>
</comment>
<dbReference type="PRINTS" id="PR01780">
    <property type="entry name" value="LANTIREGPROT"/>
</dbReference>
<dbReference type="InterPro" id="IPR005467">
    <property type="entry name" value="His_kinase_dom"/>
</dbReference>
<reference evidence="11 12" key="1">
    <citation type="submission" date="2020-08" db="EMBL/GenBank/DDBJ databases">
        <title>A Genomic Blueprint of the Chicken Gut Microbiome.</title>
        <authorList>
            <person name="Gilroy R."/>
            <person name="Ravi A."/>
            <person name="Getino M."/>
            <person name="Pursley I."/>
            <person name="Horton D.L."/>
            <person name="Alikhan N.-F."/>
            <person name="Baker D."/>
            <person name="Gharbi K."/>
            <person name="Hall N."/>
            <person name="Watson M."/>
            <person name="Adriaenssens E.M."/>
            <person name="Foster-Nyarko E."/>
            <person name="Jarju S."/>
            <person name="Secka A."/>
            <person name="Antonio M."/>
            <person name="Oren A."/>
            <person name="Chaudhuri R."/>
            <person name="La Ragione R.M."/>
            <person name="Hildebrand F."/>
            <person name="Pallen M.J."/>
        </authorList>
    </citation>
    <scope>NUCLEOTIDE SEQUENCE [LARGE SCALE GENOMIC DNA]</scope>
    <source>
        <strain evidence="11 12">Sa2BUA9</strain>
    </source>
</reference>
<keyword evidence="5" id="KW-0808">Transferase</keyword>
<dbReference type="SMART" id="SM00387">
    <property type="entry name" value="HATPase_c"/>
    <property type="match status" value="1"/>
</dbReference>
<gene>
    <name evidence="11" type="ORF">H9650_15965</name>
</gene>
<protein>
    <recommendedName>
        <fullName evidence="3">histidine kinase</fullName>
        <ecNumber evidence="3">2.7.13.3</ecNumber>
    </recommendedName>
</protein>
<evidence type="ECO:0000256" key="6">
    <source>
        <dbReference type="ARBA" id="ARBA00022741"/>
    </source>
</evidence>
<dbReference type="Pfam" id="PF00512">
    <property type="entry name" value="HisKA"/>
    <property type="match status" value="1"/>
</dbReference>
<dbReference type="InterPro" id="IPR036890">
    <property type="entry name" value="HATPase_C_sf"/>
</dbReference>
<dbReference type="Gene3D" id="1.10.287.130">
    <property type="match status" value="1"/>
</dbReference>